<organism evidence="2">
    <name type="scientific">marine metagenome</name>
    <dbReference type="NCBI Taxonomy" id="408172"/>
    <lineage>
        <taxon>unclassified sequences</taxon>
        <taxon>metagenomes</taxon>
        <taxon>ecological metagenomes</taxon>
    </lineage>
</organism>
<evidence type="ECO:0000259" key="1">
    <source>
        <dbReference type="Pfam" id="PF09995"/>
    </source>
</evidence>
<dbReference type="EMBL" id="UINC01100037">
    <property type="protein sequence ID" value="SVC59772.1"/>
    <property type="molecule type" value="Genomic_DNA"/>
</dbReference>
<reference evidence="2" key="1">
    <citation type="submission" date="2018-05" db="EMBL/GenBank/DDBJ databases">
        <authorList>
            <person name="Lanie J.A."/>
            <person name="Ng W.-L."/>
            <person name="Kazmierczak K.M."/>
            <person name="Andrzejewski T.M."/>
            <person name="Davidsen T.M."/>
            <person name="Wayne K.J."/>
            <person name="Tettelin H."/>
            <person name="Glass J.I."/>
            <person name="Rusch D."/>
            <person name="Podicherti R."/>
            <person name="Tsui H.-C.T."/>
            <person name="Winkler M.E."/>
        </authorList>
    </citation>
    <scope>NUCLEOTIDE SEQUENCE</scope>
</reference>
<dbReference type="GO" id="GO:0016491">
    <property type="term" value="F:oxidoreductase activity"/>
    <property type="evidence" value="ECO:0007669"/>
    <property type="project" value="InterPro"/>
</dbReference>
<dbReference type="InterPro" id="IPR018713">
    <property type="entry name" value="MPAB/Lcp_cat_dom"/>
</dbReference>
<protein>
    <recommendedName>
        <fullName evidence="1">ER-bound oxygenase mpaB/mpaB'/Rubber oxygenase catalytic domain-containing protein</fullName>
    </recommendedName>
</protein>
<name>A0A382NJA1_9ZZZZ</name>
<dbReference type="AlphaFoldDB" id="A0A382NJA1"/>
<evidence type="ECO:0000313" key="2">
    <source>
        <dbReference type="EMBL" id="SVC59772.1"/>
    </source>
</evidence>
<feature type="domain" description="ER-bound oxygenase mpaB/mpaB'/Rubber oxygenase catalytic" evidence="1">
    <location>
        <begin position="4"/>
        <end position="88"/>
    </location>
</feature>
<dbReference type="PANTHER" id="PTHR36151">
    <property type="entry name" value="BLR2777 PROTEIN"/>
    <property type="match status" value="1"/>
</dbReference>
<dbReference type="PANTHER" id="PTHR36151:SF3">
    <property type="entry name" value="ER-BOUND OXYGENASE MPAB_MPAB'_RUBBER OXYGENASE CATALYTIC DOMAIN-CONTAINING PROTEIN"/>
    <property type="match status" value="1"/>
</dbReference>
<accession>A0A382NJA1</accession>
<dbReference type="Pfam" id="PF09995">
    <property type="entry name" value="MPAB_Lcp_cat"/>
    <property type="match status" value="1"/>
</dbReference>
<proteinExistence type="predicted"/>
<gene>
    <name evidence="2" type="ORF">METZ01_LOCUS312626</name>
</gene>
<feature type="non-terminal residue" evidence="2">
    <location>
        <position position="88"/>
    </location>
</feature>
<sequence length="88" mass="9158">MSDPAAFVGGIRALLVQAAHPEVAAGVGDHSVYREDPLGRLSRTAAYVSATTYGSLPEVDRALTVVRNAHRPVSGTSHRGTAYDAGDP</sequence>